<proteinExistence type="inferred from homology"/>
<evidence type="ECO:0000256" key="1">
    <source>
        <dbReference type="ARBA" id="ARBA00007435"/>
    </source>
</evidence>
<sequence length="99" mass="11707">MQRGGCVYILTNKCHTVLYTSVTADITSRIWEHKNKVYPDSFTAKYNCEKLVYYFAYLHIEEAIAAEKQIKAGNRQNKVNLIQRMNPDWKELYDELIKE</sequence>
<evidence type="ECO:0000313" key="3">
    <source>
        <dbReference type="EMBL" id="QJD95108.1"/>
    </source>
</evidence>
<dbReference type="EMBL" id="CP051682">
    <property type="protein sequence ID" value="QJD95108.1"/>
    <property type="molecule type" value="Genomic_DNA"/>
</dbReference>
<feature type="domain" description="GIY-YIG" evidence="2">
    <location>
        <begin position="3"/>
        <end position="81"/>
    </location>
</feature>
<dbReference type="Pfam" id="PF01541">
    <property type="entry name" value="GIY-YIG"/>
    <property type="match status" value="1"/>
</dbReference>
<dbReference type="KEGG" id="mrob:HH214_04055"/>
<reference evidence="3 4" key="1">
    <citation type="submission" date="2020-04" db="EMBL/GenBank/DDBJ databases">
        <title>Genome sequencing of novel species.</title>
        <authorList>
            <person name="Heo J."/>
            <person name="Kim S.-J."/>
            <person name="Kim J.-S."/>
            <person name="Hong S.-B."/>
            <person name="Kwon S.-W."/>
        </authorList>
    </citation>
    <scope>NUCLEOTIDE SEQUENCE [LARGE SCALE GENOMIC DNA]</scope>
    <source>
        <strain evidence="3 4">F39-2</strain>
    </source>
</reference>
<dbReference type="PANTHER" id="PTHR34477:SF5">
    <property type="entry name" value="BSL5627 PROTEIN"/>
    <property type="match status" value="1"/>
</dbReference>
<dbReference type="InterPro" id="IPR035901">
    <property type="entry name" value="GIY-YIG_endonuc_sf"/>
</dbReference>
<dbReference type="PROSITE" id="PS50164">
    <property type="entry name" value="GIY_YIG"/>
    <property type="match status" value="1"/>
</dbReference>
<name>A0A7L5DY26_9SPHI</name>
<dbReference type="Gene3D" id="3.40.1440.10">
    <property type="entry name" value="GIY-YIG endonuclease"/>
    <property type="match status" value="1"/>
</dbReference>
<keyword evidence="4" id="KW-1185">Reference proteome</keyword>
<evidence type="ECO:0000313" key="4">
    <source>
        <dbReference type="Proteomes" id="UP000503278"/>
    </source>
</evidence>
<dbReference type="AlphaFoldDB" id="A0A7L5DY26"/>
<protein>
    <submittedName>
        <fullName evidence="3">GIY-YIG nuclease family protein</fullName>
    </submittedName>
</protein>
<dbReference type="InterPro" id="IPR050190">
    <property type="entry name" value="UPF0213_domain"/>
</dbReference>
<dbReference type="RefSeq" id="WP_169606125.1">
    <property type="nucleotide sequence ID" value="NZ_CP051682.1"/>
</dbReference>
<gene>
    <name evidence="3" type="ORF">HH214_04055</name>
</gene>
<comment type="similarity">
    <text evidence="1">Belongs to the UPF0213 family.</text>
</comment>
<dbReference type="SUPFAM" id="SSF82771">
    <property type="entry name" value="GIY-YIG endonuclease"/>
    <property type="match status" value="1"/>
</dbReference>
<dbReference type="PANTHER" id="PTHR34477">
    <property type="entry name" value="UPF0213 PROTEIN YHBQ"/>
    <property type="match status" value="1"/>
</dbReference>
<dbReference type="Proteomes" id="UP000503278">
    <property type="component" value="Chromosome"/>
</dbReference>
<evidence type="ECO:0000259" key="2">
    <source>
        <dbReference type="PROSITE" id="PS50164"/>
    </source>
</evidence>
<accession>A0A7L5DY26</accession>
<dbReference type="InterPro" id="IPR000305">
    <property type="entry name" value="GIY-YIG_endonuc"/>
</dbReference>
<organism evidence="3 4">
    <name type="scientific">Mucilaginibacter robiniae</name>
    <dbReference type="NCBI Taxonomy" id="2728022"/>
    <lineage>
        <taxon>Bacteria</taxon>
        <taxon>Pseudomonadati</taxon>
        <taxon>Bacteroidota</taxon>
        <taxon>Sphingobacteriia</taxon>
        <taxon>Sphingobacteriales</taxon>
        <taxon>Sphingobacteriaceae</taxon>
        <taxon>Mucilaginibacter</taxon>
    </lineage>
</organism>
<dbReference type="CDD" id="cd10448">
    <property type="entry name" value="GIY-YIG_unchar_3"/>
    <property type="match status" value="1"/>
</dbReference>